<comment type="caution">
    <text evidence="2">The sequence shown here is derived from an EMBL/GenBank/DDBJ whole genome shotgun (WGS) entry which is preliminary data.</text>
</comment>
<evidence type="ECO:0000256" key="1">
    <source>
        <dbReference type="SAM" id="MobiDB-lite"/>
    </source>
</evidence>
<reference evidence="3" key="1">
    <citation type="journal article" date="2019" name="Int. J. Syst. Evol. Microbiol.">
        <title>The Global Catalogue of Microorganisms (GCM) 10K type strain sequencing project: providing services to taxonomists for standard genome sequencing and annotation.</title>
        <authorList>
            <consortium name="The Broad Institute Genomics Platform"/>
            <consortium name="The Broad Institute Genome Sequencing Center for Infectious Disease"/>
            <person name="Wu L."/>
            <person name="Ma J."/>
        </authorList>
    </citation>
    <scope>NUCLEOTIDE SEQUENCE [LARGE SCALE GENOMIC DNA]</scope>
    <source>
        <strain evidence="3">JCM 16902</strain>
    </source>
</reference>
<keyword evidence="3" id="KW-1185">Reference proteome</keyword>
<dbReference type="EMBL" id="BAAAZO010000009">
    <property type="protein sequence ID" value="GAA3623433.1"/>
    <property type="molecule type" value="Genomic_DNA"/>
</dbReference>
<evidence type="ECO:0000313" key="2">
    <source>
        <dbReference type="EMBL" id="GAA3623433.1"/>
    </source>
</evidence>
<accession>A0ABP7A240</accession>
<feature type="region of interest" description="Disordered" evidence="1">
    <location>
        <begin position="1"/>
        <end position="21"/>
    </location>
</feature>
<gene>
    <name evidence="2" type="ORF">GCM10022223_45500</name>
</gene>
<dbReference type="Proteomes" id="UP001501074">
    <property type="component" value="Unassembled WGS sequence"/>
</dbReference>
<organism evidence="2 3">
    <name type="scientific">Kineosporia mesophila</name>
    <dbReference type="NCBI Taxonomy" id="566012"/>
    <lineage>
        <taxon>Bacteria</taxon>
        <taxon>Bacillati</taxon>
        <taxon>Actinomycetota</taxon>
        <taxon>Actinomycetes</taxon>
        <taxon>Kineosporiales</taxon>
        <taxon>Kineosporiaceae</taxon>
        <taxon>Kineosporia</taxon>
    </lineage>
</organism>
<protein>
    <submittedName>
        <fullName evidence="2">Uncharacterized protein</fullName>
    </submittedName>
</protein>
<proteinExistence type="predicted"/>
<sequence length="104" mass="10601">MALPGLTLHVETAGSQRDSPVKDTTLAATVDIDPDAAPVKAPGGATMIDVKAVLNTVSADTFAALGAGLRPSENPAAGPEPSDSGPVPHRCWSTDRRRISLTAT</sequence>
<feature type="region of interest" description="Disordered" evidence="1">
    <location>
        <begin position="68"/>
        <end position="104"/>
    </location>
</feature>
<name>A0ABP7A240_9ACTN</name>
<evidence type="ECO:0000313" key="3">
    <source>
        <dbReference type="Proteomes" id="UP001501074"/>
    </source>
</evidence>